<dbReference type="PANTHER" id="PTHR47642:SF6">
    <property type="entry name" value="ATP-DEPENDENT DNA HELICASE"/>
    <property type="match status" value="1"/>
</dbReference>
<dbReference type="PANTHER" id="PTHR47642">
    <property type="entry name" value="ATP-DEPENDENT DNA HELICASE"/>
    <property type="match status" value="1"/>
</dbReference>
<proteinExistence type="predicted"/>
<dbReference type="Proteomes" id="UP000030428">
    <property type="component" value="Unassembled WGS sequence"/>
</dbReference>
<dbReference type="InterPro" id="IPR027417">
    <property type="entry name" value="P-loop_NTPase"/>
</dbReference>
<evidence type="ECO:0000313" key="1">
    <source>
        <dbReference type="EMBL" id="TGN99965.1"/>
    </source>
</evidence>
<gene>
    <name evidence="1" type="ORF">PN36_29045</name>
</gene>
<dbReference type="SUPFAM" id="SSF52540">
    <property type="entry name" value="P-loop containing nucleoside triphosphate hydrolases"/>
    <property type="match status" value="1"/>
</dbReference>
<name>A0A4E0QQS0_9GAMM</name>
<evidence type="ECO:0000313" key="2">
    <source>
        <dbReference type="Proteomes" id="UP000030428"/>
    </source>
</evidence>
<accession>A0A4E0QQS0</accession>
<dbReference type="InterPro" id="IPR051055">
    <property type="entry name" value="PIF1_helicase"/>
</dbReference>
<reference evidence="1 2" key="1">
    <citation type="journal article" date="2016" name="Front. Microbiol.">
        <title>Single-Cell (Meta-)Genomics of a Dimorphic Candidatus Thiomargarita nelsonii Reveals Genomic Plasticity.</title>
        <authorList>
            <person name="Flood B.E."/>
            <person name="Fliss P."/>
            <person name="Jones D.S."/>
            <person name="Dick G.J."/>
            <person name="Jain S."/>
            <person name="Kaster A.K."/>
            <person name="Winkel M."/>
            <person name="Mussmann M."/>
            <person name="Bailey J."/>
        </authorList>
    </citation>
    <scope>NUCLEOTIDE SEQUENCE [LARGE SCALE GENOMIC DNA]</scope>
    <source>
        <strain evidence="1">Hydrate Ridge</strain>
    </source>
</reference>
<comment type="caution">
    <text evidence="1">The sequence shown here is derived from an EMBL/GenBank/DDBJ whole genome shotgun (WGS) entry which is preliminary data.</text>
</comment>
<keyword evidence="2" id="KW-1185">Reference proteome</keyword>
<dbReference type="EMBL" id="JSZA02000196">
    <property type="protein sequence ID" value="TGN99965.1"/>
    <property type="molecule type" value="Genomic_DNA"/>
</dbReference>
<dbReference type="CDD" id="cd18809">
    <property type="entry name" value="SF1_C_RecD"/>
    <property type="match status" value="1"/>
</dbReference>
<organism evidence="1 2">
    <name type="scientific">Candidatus Thiomargarita nelsonii</name>
    <dbReference type="NCBI Taxonomy" id="1003181"/>
    <lineage>
        <taxon>Bacteria</taxon>
        <taxon>Pseudomonadati</taxon>
        <taxon>Pseudomonadota</taxon>
        <taxon>Gammaproteobacteria</taxon>
        <taxon>Thiotrichales</taxon>
        <taxon>Thiotrichaceae</taxon>
        <taxon>Thiomargarita</taxon>
    </lineage>
</organism>
<protein>
    <submittedName>
        <fullName evidence="1">Uncharacterized protein</fullName>
    </submittedName>
</protein>
<sequence length="147" mass="16558">MIALEALSDEIDDDDDSTFITVKLDNGREVDVGRESWEMNEYVFDSKSKSLDFKKVGSCTQFPIKLAWAITCHNSQGLTLKKMNVDIGRGFFAHGQAYVFSRASTLEGLHLSKPLSINDLNKHIDSRVKGQIALFTNSRFKPIRDLT</sequence>
<dbReference type="AlphaFoldDB" id="A0A4E0QQS0"/>